<feature type="domain" description="Tyrosine-protein phosphatase" evidence="10">
    <location>
        <begin position="317"/>
        <end position="458"/>
    </location>
</feature>
<dbReference type="InterPro" id="IPR043587">
    <property type="entry name" value="Phosphatase_SSH-like"/>
</dbReference>
<keyword evidence="6" id="KW-0904">Protein phosphatase</keyword>
<dbReference type="Gene3D" id="1.10.10.60">
    <property type="entry name" value="Homeodomain-like"/>
    <property type="match status" value="1"/>
</dbReference>
<evidence type="ECO:0000256" key="1">
    <source>
        <dbReference type="ARBA" id="ARBA00004245"/>
    </source>
</evidence>
<dbReference type="PROSITE" id="PS51998">
    <property type="entry name" value="DEK_C"/>
    <property type="match status" value="1"/>
</dbReference>
<organism evidence="13">
    <name type="scientific">Cacopsylla melanoneura</name>
    <dbReference type="NCBI Taxonomy" id="428564"/>
    <lineage>
        <taxon>Eukaryota</taxon>
        <taxon>Metazoa</taxon>
        <taxon>Ecdysozoa</taxon>
        <taxon>Arthropoda</taxon>
        <taxon>Hexapoda</taxon>
        <taxon>Insecta</taxon>
        <taxon>Pterygota</taxon>
        <taxon>Neoptera</taxon>
        <taxon>Paraneoptera</taxon>
        <taxon>Hemiptera</taxon>
        <taxon>Sternorrhyncha</taxon>
        <taxon>Psylloidea</taxon>
        <taxon>Psyllidae</taxon>
        <taxon>Psyllinae</taxon>
        <taxon>Cacopsylla</taxon>
    </lineage>
</organism>
<feature type="region of interest" description="Disordered" evidence="9">
    <location>
        <begin position="1130"/>
        <end position="1169"/>
    </location>
</feature>
<feature type="compositionally biased region" description="Polar residues" evidence="9">
    <location>
        <begin position="1200"/>
        <end position="1218"/>
    </location>
</feature>
<evidence type="ECO:0000256" key="8">
    <source>
        <dbReference type="ARBA" id="ARBA00048336"/>
    </source>
</evidence>
<evidence type="ECO:0000256" key="5">
    <source>
        <dbReference type="ARBA" id="ARBA00022801"/>
    </source>
</evidence>
<evidence type="ECO:0000256" key="4">
    <source>
        <dbReference type="ARBA" id="ARBA00022490"/>
    </source>
</evidence>
<feature type="compositionally biased region" description="Polar residues" evidence="9">
    <location>
        <begin position="689"/>
        <end position="713"/>
    </location>
</feature>
<feature type="compositionally biased region" description="Low complexity" evidence="9">
    <location>
        <begin position="530"/>
        <end position="572"/>
    </location>
</feature>
<comment type="similarity">
    <text evidence="2">Belongs to the protein-tyrosine phosphatase family.</text>
</comment>
<feature type="domain" description="Tyrosine specific protein phosphatases" evidence="11">
    <location>
        <begin position="382"/>
        <end position="436"/>
    </location>
</feature>
<keyword evidence="7" id="KW-0206">Cytoskeleton</keyword>
<evidence type="ECO:0000256" key="6">
    <source>
        <dbReference type="ARBA" id="ARBA00022912"/>
    </source>
</evidence>
<feature type="compositionally biased region" description="Polar residues" evidence="9">
    <location>
        <begin position="1235"/>
        <end position="1276"/>
    </location>
</feature>
<feature type="domain" description="DEK-C" evidence="12">
    <location>
        <begin position="258"/>
        <end position="313"/>
    </location>
</feature>
<dbReference type="GO" id="GO:0003779">
    <property type="term" value="F:actin binding"/>
    <property type="evidence" value="ECO:0007669"/>
    <property type="project" value="InterPro"/>
</dbReference>
<evidence type="ECO:0000256" key="7">
    <source>
        <dbReference type="ARBA" id="ARBA00023212"/>
    </source>
</evidence>
<feature type="region of interest" description="Disordered" evidence="9">
    <location>
        <begin position="875"/>
        <end position="925"/>
    </location>
</feature>
<feature type="compositionally biased region" description="Low complexity" evidence="9">
    <location>
        <begin position="21"/>
        <end position="35"/>
    </location>
</feature>
<dbReference type="InterPro" id="IPR000387">
    <property type="entry name" value="Tyr_Pase_dom"/>
</dbReference>
<evidence type="ECO:0000259" key="11">
    <source>
        <dbReference type="PROSITE" id="PS50056"/>
    </source>
</evidence>
<keyword evidence="4" id="KW-0963">Cytoplasm</keyword>
<proteinExistence type="inferred from homology"/>
<dbReference type="InterPro" id="IPR014876">
    <property type="entry name" value="DEK_C"/>
</dbReference>
<dbReference type="GO" id="GO:0030837">
    <property type="term" value="P:negative regulation of actin filament polymerization"/>
    <property type="evidence" value="ECO:0007669"/>
    <property type="project" value="InterPro"/>
</dbReference>
<dbReference type="InterPro" id="IPR020422">
    <property type="entry name" value="TYR_PHOSPHATASE_DUAL_dom"/>
</dbReference>
<evidence type="ECO:0000256" key="2">
    <source>
        <dbReference type="ARBA" id="ARBA00009580"/>
    </source>
</evidence>
<dbReference type="InterPro" id="IPR043588">
    <property type="entry name" value="SSH-N"/>
</dbReference>
<evidence type="ECO:0000256" key="9">
    <source>
        <dbReference type="SAM" id="MobiDB-lite"/>
    </source>
</evidence>
<feature type="compositionally biased region" description="Polar residues" evidence="9">
    <location>
        <begin position="1295"/>
        <end position="1314"/>
    </location>
</feature>
<dbReference type="SUPFAM" id="SSF52799">
    <property type="entry name" value="(Phosphotyrosine protein) phosphatases II"/>
    <property type="match status" value="1"/>
</dbReference>
<feature type="compositionally biased region" description="Low complexity" evidence="9">
    <location>
        <begin position="782"/>
        <end position="801"/>
    </location>
</feature>
<feature type="compositionally biased region" description="Pro residues" evidence="9">
    <location>
        <begin position="59"/>
        <end position="73"/>
    </location>
</feature>
<feature type="compositionally biased region" description="Polar residues" evidence="9">
    <location>
        <begin position="724"/>
        <end position="752"/>
    </location>
</feature>
<feature type="compositionally biased region" description="Basic and acidic residues" evidence="9">
    <location>
        <begin position="508"/>
        <end position="517"/>
    </location>
</feature>
<feature type="region of interest" description="Disordered" evidence="9">
    <location>
        <begin position="1"/>
        <end position="87"/>
    </location>
</feature>
<dbReference type="PANTHER" id="PTHR45864:SF2">
    <property type="entry name" value="PROTEIN PHOSPHATASE SLINGSHOT"/>
    <property type="match status" value="1"/>
</dbReference>
<feature type="region of interest" description="Disordered" evidence="9">
    <location>
        <begin position="1200"/>
        <end position="1378"/>
    </location>
</feature>
<feature type="compositionally biased region" description="Basic and acidic residues" evidence="9">
    <location>
        <begin position="1223"/>
        <end position="1232"/>
    </location>
</feature>
<keyword evidence="5" id="KW-0378">Hydrolase</keyword>
<dbReference type="Pfam" id="PF23040">
    <property type="entry name" value="PH_SSH1-like_1st"/>
    <property type="match status" value="1"/>
</dbReference>
<dbReference type="GO" id="GO:0004722">
    <property type="term" value="F:protein serine/threonine phosphatase activity"/>
    <property type="evidence" value="ECO:0007669"/>
    <property type="project" value="UniProtKB-EC"/>
</dbReference>
<feature type="compositionally biased region" description="Polar residues" evidence="9">
    <location>
        <begin position="1331"/>
        <end position="1346"/>
    </location>
</feature>
<feature type="compositionally biased region" description="Low complexity" evidence="9">
    <location>
        <begin position="904"/>
        <end position="921"/>
    </location>
</feature>
<feature type="region of interest" description="Disordered" evidence="9">
    <location>
        <begin position="601"/>
        <end position="632"/>
    </location>
</feature>
<feature type="compositionally biased region" description="Polar residues" evidence="9">
    <location>
        <begin position="1647"/>
        <end position="1664"/>
    </location>
</feature>
<feature type="region of interest" description="Disordered" evidence="9">
    <location>
        <begin position="465"/>
        <end position="587"/>
    </location>
</feature>
<feature type="region of interest" description="Disordered" evidence="9">
    <location>
        <begin position="239"/>
        <end position="259"/>
    </location>
</feature>
<feature type="region of interest" description="Disordered" evidence="9">
    <location>
        <begin position="1457"/>
        <end position="1625"/>
    </location>
</feature>
<protein>
    <recommendedName>
        <fullName evidence="3">protein-serine/threonine phosphatase</fullName>
        <ecNumber evidence="3">3.1.3.16</ecNumber>
    </recommendedName>
</protein>
<feature type="compositionally biased region" description="Polar residues" evidence="9">
    <location>
        <begin position="1"/>
        <end position="14"/>
    </location>
</feature>
<dbReference type="SMART" id="SM00195">
    <property type="entry name" value="DSPc"/>
    <property type="match status" value="1"/>
</dbReference>
<dbReference type="Pfam" id="PF00782">
    <property type="entry name" value="DSPc"/>
    <property type="match status" value="1"/>
</dbReference>
<dbReference type="InterPro" id="IPR029021">
    <property type="entry name" value="Prot-tyrosine_phosphatase-like"/>
</dbReference>
<evidence type="ECO:0000259" key="10">
    <source>
        <dbReference type="PROSITE" id="PS50054"/>
    </source>
</evidence>
<dbReference type="PROSITE" id="PS50054">
    <property type="entry name" value="TYR_PHOSPHATASE_DUAL"/>
    <property type="match status" value="1"/>
</dbReference>
<feature type="compositionally biased region" description="Polar residues" evidence="9">
    <location>
        <begin position="1462"/>
        <end position="1475"/>
    </location>
</feature>
<name>A0A8D9EFZ2_9HEMI</name>
<feature type="compositionally biased region" description="Basic and acidic residues" evidence="9">
    <location>
        <begin position="1485"/>
        <end position="1501"/>
    </location>
</feature>
<feature type="compositionally biased region" description="Low complexity" evidence="9">
    <location>
        <begin position="74"/>
        <end position="86"/>
    </location>
</feature>
<feature type="region of interest" description="Disordered" evidence="9">
    <location>
        <begin position="688"/>
        <end position="811"/>
    </location>
</feature>
<feature type="compositionally biased region" description="Basic residues" evidence="9">
    <location>
        <begin position="1597"/>
        <end position="1607"/>
    </location>
</feature>
<evidence type="ECO:0000313" key="13">
    <source>
        <dbReference type="EMBL" id="CAG6752593.1"/>
    </source>
</evidence>
<dbReference type="Gene3D" id="3.90.190.10">
    <property type="entry name" value="Protein tyrosine phosphatase superfamily"/>
    <property type="match status" value="1"/>
</dbReference>
<feature type="compositionally biased region" description="Basic and acidic residues" evidence="9">
    <location>
        <begin position="1130"/>
        <end position="1140"/>
    </location>
</feature>
<feature type="compositionally biased region" description="Basic and acidic residues" evidence="9">
    <location>
        <begin position="1608"/>
        <end position="1621"/>
    </location>
</feature>
<dbReference type="GO" id="GO:0005856">
    <property type="term" value="C:cytoskeleton"/>
    <property type="evidence" value="ECO:0007669"/>
    <property type="project" value="UniProtKB-SubCell"/>
</dbReference>
<sequence>MSTVSVQRTLNSLESHGAPPTTDMDTLTDSGTGTSTEDEETSKPSSRRLSECYFAVALPPNPTPHPPRVPPVSSPSSSSSSSSSSSDIQRHLQSMFEVLRPQETLKMAVKLESVHPDRTRYLVVVSCDDQGEDESCLLGIDCNQTTTVGLVLRVLADTSITLDGDGGFSVCVCNRQHIFKPVSVQAMWSALQSLHKVSSVARDKNYFLNGDSHEWVTHYETRVASDRSCLNEWHAMDSLESRRPPSPDSLRDKPSQRDHTEAIIRNTLKEIIMSVDLDEVTSKYIRSRLEDIMNSDLGEYKSFIDQEMFNILKQMDAATEIFPHVFLGSEWNASNLEELAKNGVGHILNVTREIDNFFPGIFDYKNVRVYDDDKTDLLLYWDDTYKYITNAKNQGSKVLVHCKMGISRSASVVIAYAMKAYGWELNRAMAHVRQKRNCIKPNANFIAQLETYQGILDAMKNREKLQRSKSETNLKSGGPIGAQSGVVGPGGVQQAPGPLSRSSVETRNSSEAKEEAAHAMLTDTPPPSPTLLSPSPLLGGVCIPSSSTSNSGPTSLILSPTTGNTNTSMTSGVELAAGGSRPKSWSPDAMQASTLFETNAPTSQSLERLPPSPSLLLPTPTTPPPSSCIPPAPPLPPAPKMYNVNVLACANGLAYSVSQNKVLHLAGTQSPRTCEGGVKRRVHALEANAQVSRSLAPSEQRLSAGPSQESPTQPKRLFQEKKSPSNQQNTFSATVQQDRTSPKNTKSSSEATVSEKKSPGQSAQQPKTTTVVSLTSQFEGPGSNQSSSSGQAVSSSGSASSLVKPPQQKSSGIRKFLNLTFMNKEKNQQGASGDKSVGKSCCSECKSCNSHGKSCKSGHQRAEKVGCSCKCGGKSPATNVSSGKSPTSGSVSKDAIPPRLRGVSSTGTLPSPCSGSSTSLSRQNSWSSQDSAIVIDAAACESVVGRQNSWGSYDSATATGGGLRGTTARTHSLGSYDAVESYCEGCLGGGGCCREDHCTPGFSLRSVKGSGNCNVNSCHCHSSTNISQPLDDTQSTILSDTQPGTSTKCSCYLNTDTLSSTTSTSSGFVTGGQSTPRSVSVYSAQQSQGGISSRPFCGSCFRRNSDSGGSTAEMKANAAVNDQYTLASREKGGALDRESGSRSNQPADSKLMFEGRLSSGDGTAVGRTSGGGTCYDSEKILAATNCISSVILRKKFYSESSGHASSSKDSVESQTSCSGGRMSGDRKSDSDVVRQGNSTFYVATSKTSPGDTQQGSTCEGSSSVRVPPRGNTTNLLSEHHNASPTPPPPSRPLSQTLFNYSNSYPQPFNASSSRLKNHHHHLSRSYPSVIGGQSQLSATISDSNAAPCSIGDRRSTGFEQTTLRESRDPIGAFSGSSQVILGPFSEKTDETSPESCSLLRESRVPRESSLVGTSPCDNLPPLVGVGPSLSGGFRHSSAGGAVFPACDILPPCESQGHPPYSVTMTTSSQSLNSAGGQRAESGPGVRRESPRRSLSVEEGKRGKSHASSRKHCRCRRENSHGSTSSPSGTSGEKETSIVKNLKHEFEAKSGGGSVKHERKHSSSSCCSCGSEGGSSDEKSLRRSEKSHQGGVSNEKSHHTRGKSHHHARSEGSSKRLSDSRVGDNVSSVCDRVDSQLVNDNSALGRVTQSCNETNNNPTQTNSKDMTPLCDINNQQYTTGQQDIGQQKSPVGSQTQNVIRKNEAKTTNKSGAFDNSAVKKTSSVVPAMSSGEHKKSVRKIVGKFEQKTESVEVGRTMAKASLTDPGVKILYIENTSSQTGKRLRDEAISQVLGVVGDAGVTRDTQEDDGVRLVQQGNVVPPPIYNTM</sequence>
<feature type="compositionally biased region" description="Polar residues" evidence="9">
    <location>
        <begin position="759"/>
        <end position="778"/>
    </location>
</feature>
<evidence type="ECO:0000259" key="12">
    <source>
        <dbReference type="PROSITE" id="PS51998"/>
    </source>
</evidence>
<dbReference type="EMBL" id="HBUF01533756">
    <property type="protein sequence ID" value="CAG6752593.1"/>
    <property type="molecule type" value="Transcribed_RNA"/>
</dbReference>
<comment type="catalytic activity">
    <reaction evidence="8">
        <text>O-phospho-L-threonyl-[protein] + H2O = L-threonyl-[protein] + phosphate</text>
        <dbReference type="Rhea" id="RHEA:47004"/>
        <dbReference type="Rhea" id="RHEA-COMP:11060"/>
        <dbReference type="Rhea" id="RHEA-COMP:11605"/>
        <dbReference type="ChEBI" id="CHEBI:15377"/>
        <dbReference type="ChEBI" id="CHEBI:30013"/>
        <dbReference type="ChEBI" id="CHEBI:43474"/>
        <dbReference type="ChEBI" id="CHEBI:61977"/>
        <dbReference type="EC" id="3.1.3.16"/>
    </reaction>
</comment>
<feature type="compositionally biased region" description="Basic and acidic residues" evidence="9">
    <location>
        <begin position="1531"/>
        <end position="1547"/>
    </location>
</feature>
<dbReference type="InterPro" id="IPR000340">
    <property type="entry name" value="Dual-sp_phosphatase_cat-dom"/>
</dbReference>
<comment type="subcellular location">
    <subcellularLocation>
        <location evidence="1">Cytoplasm</location>
        <location evidence="1">Cytoskeleton</location>
    </subcellularLocation>
</comment>
<feature type="compositionally biased region" description="Basic residues" evidence="9">
    <location>
        <begin position="1502"/>
        <end position="1514"/>
    </location>
</feature>
<dbReference type="PROSITE" id="PS00383">
    <property type="entry name" value="TYR_PHOSPHATASE_1"/>
    <property type="match status" value="1"/>
</dbReference>
<reference evidence="13" key="1">
    <citation type="submission" date="2021-05" db="EMBL/GenBank/DDBJ databases">
        <authorList>
            <person name="Alioto T."/>
            <person name="Alioto T."/>
            <person name="Gomez Garrido J."/>
        </authorList>
    </citation>
    <scope>NUCLEOTIDE SEQUENCE</scope>
</reference>
<feature type="compositionally biased region" description="Basic and acidic residues" evidence="9">
    <location>
        <begin position="1575"/>
        <end position="1587"/>
    </location>
</feature>
<feature type="compositionally biased region" description="Low complexity" evidence="9">
    <location>
        <begin position="880"/>
        <end position="893"/>
    </location>
</feature>
<feature type="compositionally biased region" description="Low complexity" evidence="9">
    <location>
        <begin position="481"/>
        <end position="498"/>
    </location>
</feature>
<accession>A0A8D9EFZ2</accession>
<dbReference type="SUPFAM" id="SSF109715">
    <property type="entry name" value="DEK C-terminal domain"/>
    <property type="match status" value="1"/>
</dbReference>
<feature type="compositionally biased region" description="Low complexity" evidence="9">
    <location>
        <begin position="1520"/>
        <end position="1530"/>
    </location>
</feature>
<dbReference type="PANTHER" id="PTHR45864">
    <property type="entry name" value="SLINGSHOT PROTEIN PHOSPHATASE HOMOLOG"/>
    <property type="match status" value="1"/>
</dbReference>
<dbReference type="InterPro" id="IPR016130">
    <property type="entry name" value="Tyr_Pase_AS"/>
</dbReference>
<dbReference type="FunFam" id="3.90.190.10:FF:000004">
    <property type="entry name" value="Protein phosphatase Slingshot homolog 2"/>
    <property type="match status" value="1"/>
</dbReference>
<feature type="compositionally biased region" description="Pro residues" evidence="9">
    <location>
        <begin position="620"/>
        <end position="632"/>
    </location>
</feature>
<dbReference type="PROSITE" id="PS50056">
    <property type="entry name" value="TYR_PHOSPHATASE_2"/>
    <property type="match status" value="1"/>
</dbReference>
<feature type="region of interest" description="Disordered" evidence="9">
    <location>
        <begin position="1647"/>
        <end position="1667"/>
    </location>
</feature>
<dbReference type="EC" id="3.1.3.16" evidence="3"/>
<evidence type="ECO:0000256" key="3">
    <source>
        <dbReference type="ARBA" id="ARBA00013081"/>
    </source>
</evidence>
<dbReference type="Pfam" id="PF08766">
    <property type="entry name" value="DEK_C"/>
    <property type="match status" value="1"/>
</dbReference>
<feature type="compositionally biased region" description="Basic and acidic residues" evidence="9">
    <location>
        <begin position="1351"/>
        <end position="1368"/>
    </location>
</feature>